<accession>A0A1Y1XJD9</accession>
<dbReference type="AlphaFoldDB" id="A0A1Y1XJD9"/>
<evidence type="ECO:0000313" key="2">
    <source>
        <dbReference type="Proteomes" id="UP000193944"/>
    </source>
</evidence>
<keyword evidence="2" id="KW-1185">Reference proteome</keyword>
<sequence length="137" mass="15838">MDDLVNSLTDKIYEEVQINILKESFNVVINAISKAMKNKNFELDKECTVKRLNKTIEVIYNKLLEQNDEIITPDLIKKVKIKTFDSKSDIGQVFCKTKNSNKNDIENVENIGIKKENKICVFSKEIPNTIEIPKNIF</sequence>
<name>A0A1Y1XJD9_9FUNG</name>
<organism evidence="1 2">
    <name type="scientific">Anaeromyces robustus</name>
    <dbReference type="NCBI Taxonomy" id="1754192"/>
    <lineage>
        <taxon>Eukaryota</taxon>
        <taxon>Fungi</taxon>
        <taxon>Fungi incertae sedis</taxon>
        <taxon>Chytridiomycota</taxon>
        <taxon>Chytridiomycota incertae sedis</taxon>
        <taxon>Neocallimastigomycetes</taxon>
        <taxon>Neocallimastigales</taxon>
        <taxon>Neocallimastigaceae</taxon>
        <taxon>Anaeromyces</taxon>
    </lineage>
</organism>
<dbReference type="OrthoDB" id="10467905at2759"/>
<dbReference type="EMBL" id="MCFG01000029">
    <property type="protein sequence ID" value="ORX85877.1"/>
    <property type="molecule type" value="Genomic_DNA"/>
</dbReference>
<dbReference type="Proteomes" id="UP000193944">
    <property type="component" value="Unassembled WGS sequence"/>
</dbReference>
<gene>
    <name evidence="1" type="ORF">BCR32DRAFT_325266</name>
</gene>
<comment type="caution">
    <text evidence="1">The sequence shown here is derived from an EMBL/GenBank/DDBJ whole genome shotgun (WGS) entry which is preliminary data.</text>
</comment>
<protein>
    <submittedName>
        <fullName evidence="1">Uncharacterized protein</fullName>
    </submittedName>
</protein>
<reference evidence="1 2" key="2">
    <citation type="submission" date="2016-08" db="EMBL/GenBank/DDBJ databases">
        <title>Pervasive Adenine N6-methylation of Active Genes in Fungi.</title>
        <authorList>
            <consortium name="DOE Joint Genome Institute"/>
            <person name="Mondo S.J."/>
            <person name="Dannebaum R.O."/>
            <person name="Kuo R.C."/>
            <person name="Labutti K."/>
            <person name="Haridas S."/>
            <person name="Kuo A."/>
            <person name="Salamov A."/>
            <person name="Ahrendt S.R."/>
            <person name="Lipzen A."/>
            <person name="Sullivan W."/>
            <person name="Andreopoulos W.B."/>
            <person name="Clum A."/>
            <person name="Lindquist E."/>
            <person name="Daum C."/>
            <person name="Ramamoorthy G.K."/>
            <person name="Gryganskyi A."/>
            <person name="Culley D."/>
            <person name="Magnuson J.K."/>
            <person name="James T.Y."/>
            <person name="O'Malley M.A."/>
            <person name="Stajich J.E."/>
            <person name="Spatafora J.W."/>
            <person name="Visel A."/>
            <person name="Grigoriev I.V."/>
        </authorList>
    </citation>
    <scope>NUCLEOTIDE SEQUENCE [LARGE SCALE GENOMIC DNA]</scope>
    <source>
        <strain evidence="1 2">S4</strain>
    </source>
</reference>
<reference evidence="1 2" key="1">
    <citation type="submission" date="2016-08" db="EMBL/GenBank/DDBJ databases">
        <title>A Parts List for Fungal Cellulosomes Revealed by Comparative Genomics.</title>
        <authorList>
            <consortium name="DOE Joint Genome Institute"/>
            <person name="Haitjema C.H."/>
            <person name="Gilmore S.P."/>
            <person name="Henske J.K."/>
            <person name="Solomon K.V."/>
            <person name="De Groot R."/>
            <person name="Kuo A."/>
            <person name="Mondo S.J."/>
            <person name="Salamov A.A."/>
            <person name="Labutti K."/>
            <person name="Zhao Z."/>
            <person name="Chiniquy J."/>
            <person name="Barry K."/>
            <person name="Brewer H.M."/>
            <person name="Purvine S.O."/>
            <person name="Wright A.T."/>
            <person name="Boxma B."/>
            <person name="Van Alen T."/>
            <person name="Hackstein J.H."/>
            <person name="Baker S.E."/>
            <person name="Grigoriev I.V."/>
            <person name="O'Malley M.A."/>
        </authorList>
    </citation>
    <scope>NUCLEOTIDE SEQUENCE [LARGE SCALE GENOMIC DNA]</scope>
    <source>
        <strain evidence="1 2">S4</strain>
    </source>
</reference>
<feature type="non-terminal residue" evidence="1">
    <location>
        <position position="137"/>
    </location>
</feature>
<evidence type="ECO:0000313" key="1">
    <source>
        <dbReference type="EMBL" id="ORX85877.1"/>
    </source>
</evidence>
<proteinExistence type="predicted"/>